<feature type="transmembrane region" description="Helical" evidence="2">
    <location>
        <begin position="223"/>
        <end position="242"/>
    </location>
</feature>
<keyword evidence="2" id="KW-1133">Transmembrane helix</keyword>
<dbReference type="EMBL" id="JAAGMK010000946">
    <property type="protein sequence ID" value="NEB88980.1"/>
    <property type="molecule type" value="Genomic_DNA"/>
</dbReference>
<comment type="caution">
    <text evidence="3">The sequence shown here is derived from an EMBL/GenBank/DDBJ whole genome shotgun (WGS) entry which is preliminary data.</text>
</comment>
<sequence length="457" mass="45078">MGFCDLPLADKLCSVGDAAAFVSDPGKAIGDWMAKSAGELAAAAADLAAEAVDSTTKVDLNATWFVDNYELILPLGLVLLVATFCAQLVRAAIKRDGQALTQAFTGTASGVLFAFCAIAFTTVAVEVVDAISDGLFKTANLSIESAVRRVVRVNQIAALTSLGWLIPVVVGLGAATGAFLYWCVMMVRKVGILVMVTLAVFASAGGGWEVARRWRKGWIEATATLVVSKLLMTVIFVLGIAAMGKTEADEGIAALADVMSGIVIMVLVLLCPYAVFKFVHWAADGTDGESIHRAGGAGAQIAKAHAEKAGRKAASVAATAGTGGAAAGAGAAPQGPDAGGGGFPGDVAANPSGGGGGEKEGSQSGGTGVSPGGDALKSGLEKAVQPAPTSVSDDTSGQVGGSQGPGGSGANAASGQGGGWQSTPPSATPPPQGAPSSSGSQNATSSGPATPPPPTGL</sequence>
<accession>A0A6G3T1G4</accession>
<keyword evidence="3" id="KW-0067">ATP-binding</keyword>
<protein>
    <submittedName>
        <fullName evidence="3">ATP-binding protein</fullName>
    </submittedName>
</protein>
<keyword evidence="2" id="KW-0472">Membrane</keyword>
<gene>
    <name evidence="3" type="ORF">G3I43_33170</name>
</gene>
<feature type="compositionally biased region" description="Low complexity" evidence="1">
    <location>
        <begin position="434"/>
        <end position="448"/>
    </location>
</feature>
<feature type="region of interest" description="Disordered" evidence="1">
    <location>
        <begin position="324"/>
        <end position="457"/>
    </location>
</feature>
<dbReference type="RefSeq" id="WP_164260539.1">
    <property type="nucleotide sequence ID" value="NZ_JAAGMK010000946.1"/>
</dbReference>
<name>A0A6G3T1G4_STRAQ</name>
<feature type="transmembrane region" description="Helical" evidence="2">
    <location>
        <begin position="254"/>
        <end position="276"/>
    </location>
</feature>
<feature type="compositionally biased region" description="Gly residues" evidence="1">
    <location>
        <begin position="398"/>
        <end position="420"/>
    </location>
</feature>
<feature type="transmembrane region" description="Helical" evidence="2">
    <location>
        <begin position="190"/>
        <end position="211"/>
    </location>
</feature>
<proteinExistence type="predicted"/>
<keyword evidence="3" id="KW-0547">Nucleotide-binding</keyword>
<dbReference type="GO" id="GO:0005524">
    <property type="term" value="F:ATP binding"/>
    <property type="evidence" value="ECO:0007669"/>
    <property type="project" value="UniProtKB-KW"/>
</dbReference>
<organism evidence="3">
    <name type="scientific">Streptomyces anulatus</name>
    <name type="common">Streptomyces chrysomallus</name>
    <dbReference type="NCBI Taxonomy" id="1892"/>
    <lineage>
        <taxon>Bacteria</taxon>
        <taxon>Bacillati</taxon>
        <taxon>Actinomycetota</taxon>
        <taxon>Actinomycetes</taxon>
        <taxon>Kitasatosporales</taxon>
        <taxon>Streptomycetaceae</taxon>
        <taxon>Streptomyces</taxon>
    </lineage>
</organism>
<feature type="transmembrane region" description="Helical" evidence="2">
    <location>
        <begin position="103"/>
        <end position="125"/>
    </location>
</feature>
<evidence type="ECO:0000256" key="2">
    <source>
        <dbReference type="SAM" id="Phobius"/>
    </source>
</evidence>
<evidence type="ECO:0000313" key="3">
    <source>
        <dbReference type="EMBL" id="NEB88980.1"/>
    </source>
</evidence>
<reference evidence="3" key="1">
    <citation type="submission" date="2020-01" db="EMBL/GenBank/DDBJ databases">
        <title>Insect and environment-associated Actinomycetes.</title>
        <authorList>
            <person name="Currrie C."/>
            <person name="Chevrette M."/>
            <person name="Carlson C."/>
            <person name="Stubbendieck R."/>
            <person name="Wendt-Pienkowski E."/>
        </authorList>
    </citation>
    <scope>NUCLEOTIDE SEQUENCE</scope>
    <source>
        <strain evidence="3">SID505</strain>
    </source>
</reference>
<feature type="transmembrane region" description="Helical" evidence="2">
    <location>
        <begin position="162"/>
        <end position="183"/>
    </location>
</feature>
<keyword evidence="2" id="KW-0812">Transmembrane</keyword>
<dbReference type="AlphaFoldDB" id="A0A6G3T1G4"/>
<evidence type="ECO:0000256" key="1">
    <source>
        <dbReference type="SAM" id="MobiDB-lite"/>
    </source>
</evidence>
<feature type="transmembrane region" description="Helical" evidence="2">
    <location>
        <begin position="71"/>
        <end position="91"/>
    </location>
</feature>